<gene>
    <name evidence="1" type="ORF">BEL07_18910</name>
</gene>
<sequence length="134" mass="14286">MVAVSAPSITDPVAIAERVVALLVDRVYRAPRERDLQDGIEHVLGSSGFRVEREFRLSARDRPDFLVEGCVAVEVKMSACGSPVLSQLARYAADRRVKAIVVATPRLSSLAGMPPEILAVPVRGAALPGPGLTL</sequence>
<evidence type="ECO:0008006" key="3">
    <source>
        <dbReference type="Google" id="ProtNLM"/>
    </source>
</evidence>
<dbReference type="AlphaFoldDB" id="A0A1E8Q0U6"/>
<evidence type="ECO:0000313" key="2">
    <source>
        <dbReference type="Proteomes" id="UP000178953"/>
    </source>
</evidence>
<keyword evidence="2" id="KW-1185">Reference proteome</keyword>
<comment type="caution">
    <text evidence="1">The sequence shown here is derived from an EMBL/GenBank/DDBJ whole genome shotgun (WGS) entry which is preliminary data.</text>
</comment>
<dbReference type="EMBL" id="MCHX01000046">
    <property type="protein sequence ID" value="OFJ52152.1"/>
    <property type="molecule type" value="Genomic_DNA"/>
</dbReference>
<accession>A0A1E8Q0U6</accession>
<dbReference type="Proteomes" id="UP000178953">
    <property type="component" value="Unassembled WGS sequence"/>
</dbReference>
<evidence type="ECO:0000313" key="1">
    <source>
        <dbReference type="EMBL" id="OFJ52152.1"/>
    </source>
</evidence>
<name>A0A1E8Q0U6_9MYCO</name>
<protein>
    <recommendedName>
        <fullName evidence="3">Restriction endonuclease type IV Mrr domain-containing protein</fullName>
    </recommendedName>
</protein>
<reference evidence="1 2" key="1">
    <citation type="submission" date="2016-09" db="EMBL/GenBank/DDBJ databases">
        <title>genome sequence of Mycobacterium sp. 739 SCH.</title>
        <authorList>
            <person name="Greninger A.L."/>
            <person name="Qin X."/>
            <person name="Jerome K."/>
            <person name="Vora S."/>
            <person name="Quinn K."/>
        </authorList>
    </citation>
    <scope>NUCLEOTIDE SEQUENCE [LARGE SCALE GENOMIC DNA]</scope>
    <source>
        <strain evidence="1 2">SCH</strain>
    </source>
</reference>
<proteinExistence type="predicted"/>
<organism evidence="1 2">
    <name type="scientific">Mycolicibacterium grossiae</name>
    <dbReference type="NCBI Taxonomy" id="1552759"/>
    <lineage>
        <taxon>Bacteria</taxon>
        <taxon>Bacillati</taxon>
        <taxon>Actinomycetota</taxon>
        <taxon>Actinomycetes</taxon>
        <taxon>Mycobacteriales</taxon>
        <taxon>Mycobacteriaceae</taxon>
        <taxon>Mycolicibacterium</taxon>
    </lineage>
</organism>